<dbReference type="Proteomes" id="UP000176803">
    <property type="component" value="Unassembled WGS sequence"/>
</dbReference>
<dbReference type="SUPFAM" id="SSF143011">
    <property type="entry name" value="RelE-like"/>
    <property type="match status" value="1"/>
</dbReference>
<gene>
    <name evidence="1" type="ORF">A3F03_02475</name>
</gene>
<dbReference type="AlphaFoldDB" id="A0A1F7I423"/>
<evidence type="ECO:0000313" key="1">
    <source>
        <dbReference type="EMBL" id="OGK38083.1"/>
    </source>
</evidence>
<reference evidence="1 2" key="1">
    <citation type="journal article" date="2016" name="Nat. Commun.">
        <title>Thousands of microbial genomes shed light on interconnected biogeochemical processes in an aquifer system.</title>
        <authorList>
            <person name="Anantharaman K."/>
            <person name="Brown C.T."/>
            <person name="Hug L.A."/>
            <person name="Sharon I."/>
            <person name="Castelle C.J."/>
            <person name="Probst A.J."/>
            <person name="Thomas B.C."/>
            <person name="Singh A."/>
            <person name="Wilkins M.J."/>
            <person name="Karaoz U."/>
            <person name="Brodie E.L."/>
            <person name="Williams K.H."/>
            <person name="Hubbard S.S."/>
            <person name="Banfield J.F."/>
        </authorList>
    </citation>
    <scope>NUCLEOTIDE SEQUENCE [LARGE SCALE GENOMIC DNA]</scope>
</reference>
<name>A0A1F7I423_9BACT</name>
<dbReference type="Gene3D" id="3.30.2310.20">
    <property type="entry name" value="RelE-like"/>
    <property type="match status" value="1"/>
</dbReference>
<evidence type="ECO:0008006" key="3">
    <source>
        <dbReference type="Google" id="ProtNLM"/>
    </source>
</evidence>
<protein>
    <recommendedName>
        <fullName evidence="3">Plasmid stabilization protein</fullName>
    </recommendedName>
</protein>
<accession>A0A1F7I423</accession>
<sequence>MKYKEPKLAAQVKKQLQLFQAYPQQPSLRTHKLSGKLQNRWSISITKNIRMVYIVLNQEEAYFIAIGTHDQVYRK</sequence>
<organism evidence="1 2">
    <name type="scientific">Candidatus Roizmanbacteria bacterium RIFCSPHIGHO2_12_FULL_41_11</name>
    <dbReference type="NCBI Taxonomy" id="1802052"/>
    <lineage>
        <taxon>Bacteria</taxon>
        <taxon>Candidatus Roizmaniibacteriota</taxon>
    </lineage>
</organism>
<dbReference type="EMBL" id="MGAC01000023">
    <property type="protein sequence ID" value="OGK38083.1"/>
    <property type="molecule type" value="Genomic_DNA"/>
</dbReference>
<dbReference type="InterPro" id="IPR035093">
    <property type="entry name" value="RelE/ParE_toxin_dom_sf"/>
</dbReference>
<evidence type="ECO:0000313" key="2">
    <source>
        <dbReference type="Proteomes" id="UP000176803"/>
    </source>
</evidence>
<proteinExistence type="predicted"/>
<comment type="caution">
    <text evidence="1">The sequence shown here is derived from an EMBL/GenBank/DDBJ whole genome shotgun (WGS) entry which is preliminary data.</text>
</comment>